<sequence>MMDLTGKTIPVPYVTWLLGDRLAFKTRVQYDYGPDNAGETYEQHEVYEATLVGKEPEAVKLFNPPLHVGLSAIIKVKTQ</sequence>
<gene>
    <name evidence="1" type="ORF">BJX63DRAFT_396865</name>
</gene>
<dbReference type="Proteomes" id="UP001610334">
    <property type="component" value="Unassembled WGS sequence"/>
</dbReference>
<proteinExistence type="predicted"/>
<dbReference type="EMBL" id="JBFXLT010000048">
    <property type="protein sequence ID" value="KAL2812402.1"/>
    <property type="molecule type" value="Genomic_DNA"/>
</dbReference>
<protein>
    <submittedName>
        <fullName evidence="1">Uncharacterized protein</fullName>
    </submittedName>
</protein>
<keyword evidence="2" id="KW-1185">Reference proteome</keyword>
<reference evidence="1 2" key="1">
    <citation type="submission" date="2024-07" db="EMBL/GenBank/DDBJ databases">
        <title>Section-level genome sequencing and comparative genomics of Aspergillus sections Usti and Cavernicolus.</title>
        <authorList>
            <consortium name="Lawrence Berkeley National Laboratory"/>
            <person name="Nybo J.L."/>
            <person name="Vesth T.C."/>
            <person name="Theobald S."/>
            <person name="Frisvad J.C."/>
            <person name="Larsen T.O."/>
            <person name="Kjaerboelling I."/>
            <person name="Rothschild-Mancinelli K."/>
            <person name="Lyhne E.K."/>
            <person name="Kogle M.E."/>
            <person name="Barry K."/>
            <person name="Clum A."/>
            <person name="Na H."/>
            <person name="Ledsgaard L."/>
            <person name="Lin J."/>
            <person name="Lipzen A."/>
            <person name="Kuo A."/>
            <person name="Riley R."/>
            <person name="Mondo S."/>
            <person name="Labutti K."/>
            <person name="Haridas S."/>
            <person name="Pangalinan J."/>
            <person name="Salamov A.A."/>
            <person name="Simmons B.A."/>
            <person name="Magnuson J.K."/>
            <person name="Chen J."/>
            <person name="Drula E."/>
            <person name="Henrissat B."/>
            <person name="Wiebenga A."/>
            <person name="Lubbers R.J."/>
            <person name="Gomes A.C."/>
            <person name="Makela M.R."/>
            <person name="Stajich J."/>
            <person name="Grigoriev I.V."/>
            <person name="Mortensen U.H."/>
            <person name="De Vries R.P."/>
            <person name="Baker S.E."/>
            <person name="Andersen M.R."/>
        </authorList>
    </citation>
    <scope>NUCLEOTIDE SEQUENCE [LARGE SCALE GENOMIC DNA]</scope>
    <source>
        <strain evidence="1 2">CBS 588.65</strain>
    </source>
</reference>
<name>A0ABR4HAI5_9EURO</name>
<evidence type="ECO:0000313" key="2">
    <source>
        <dbReference type="Proteomes" id="UP001610334"/>
    </source>
</evidence>
<organism evidence="1 2">
    <name type="scientific">Aspergillus granulosus</name>
    <dbReference type="NCBI Taxonomy" id="176169"/>
    <lineage>
        <taxon>Eukaryota</taxon>
        <taxon>Fungi</taxon>
        <taxon>Dikarya</taxon>
        <taxon>Ascomycota</taxon>
        <taxon>Pezizomycotina</taxon>
        <taxon>Eurotiomycetes</taxon>
        <taxon>Eurotiomycetidae</taxon>
        <taxon>Eurotiales</taxon>
        <taxon>Aspergillaceae</taxon>
        <taxon>Aspergillus</taxon>
        <taxon>Aspergillus subgen. Nidulantes</taxon>
    </lineage>
</organism>
<accession>A0ABR4HAI5</accession>
<evidence type="ECO:0000313" key="1">
    <source>
        <dbReference type="EMBL" id="KAL2812402.1"/>
    </source>
</evidence>
<comment type="caution">
    <text evidence="1">The sequence shown here is derived from an EMBL/GenBank/DDBJ whole genome shotgun (WGS) entry which is preliminary data.</text>
</comment>